<feature type="domain" description="GGDEF" evidence="6">
    <location>
        <begin position="246"/>
        <end position="379"/>
    </location>
</feature>
<feature type="transmembrane region" description="Helical" evidence="5">
    <location>
        <begin position="147"/>
        <end position="164"/>
    </location>
</feature>
<feature type="transmembrane region" description="Helical" evidence="5">
    <location>
        <begin position="31"/>
        <end position="49"/>
    </location>
</feature>
<comment type="caution">
    <text evidence="7">The sequence shown here is derived from an EMBL/GenBank/DDBJ whole genome shotgun (WGS) entry which is preliminary data.</text>
</comment>
<feature type="transmembrane region" description="Helical" evidence="5">
    <location>
        <begin position="119"/>
        <end position="140"/>
    </location>
</feature>
<dbReference type="CDD" id="cd01949">
    <property type="entry name" value="GGDEF"/>
    <property type="match status" value="1"/>
</dbReference>
<evidence type="ECO:0000256" key="4">
    <source>
        <dbReference type="ARBA" id="ARBA00034247"/>
    </source>
</evidence>
<dbReference type="GO" id="GO:0052621">
    <property type="term" value="F:diguanylate cyclase activity"/>
    <property type="evidence" value="ECO:0007669"/>
    <property type="project" value="UniProtKB-EC"/>
</dbReference>
<dbReference type="AlphaFoldDB" id="A0A6I5RR23"/>
<evidence type="ECO:0000256" key="3">
    <source>
        <dbReference type="ARBA" id="ARBA00012528"/>
    </source>
</evidence>
<dbReference type="Pfam" id="PF00990">
    <property type="entry name" value="GGDEF"/>
    <property type="match status" value="1"/>
</dbReference>
<dbReference type="InterPro" id="IPR000160">
    <property type="entry name" value="GGDEF_dom"/>
</dbReference>
<comment type="catalytic activity">
    <reaction evidence="4">
        <text>2 GTP = 3',3'-c-di-GMP + 2 diphosphate</text>
        <dbReference type="Rhea" id="RHEA:24898"/>
        <dbReference type="ChEBI" id="CHEBI:33019"/>
        <dbReference type="ChEBI" id="CHEBI:37565"/>
        <dbReference type="ChEBI" id="CHEBI:58805"/>
        <dbReference type="EC" id="2.7.7.65"/>
    </reaction>
</comment>
<dbReference type="Proteomes" id="UP000471751">
    <property type="component" value="Unassembled WGS sequence"/>
</dbReference>
<feature type="transmembrane region" description="Helical" evidence="5">
    <location>
        <begin position="95"/>
        <end position="113"/>
    </location>
</feature>
<keyword evidence="5" id="KW-0812">Transmembrane</keyword>
<keyword evidence="5" id="KW-1133">Transmembrane helix</keyword>
<gene>
    <name evidence="7" type="ORF">G3O07_12385</name>
</gene>
<dbReference type="FunFam" id="3.30.70.270:FF:000001">
    <property type="entry name" value="Diguanylate cyclase domain protein"/>
    <property type="match status" value="1"/>
</dbReference>
<feature type="transmembrane region" description="Helical" evidence="5">
    <location>
        <begin position="55"/>
        <end position="79"/>
    </location>
</feature>
<name>A0A6I5RR23_9PSED</name>
<dbReference type="NCBIfam" id="TIGR00254">
    <property type="entry name" value="GGDEF"/>
    <property type="match status" value="1"/>
</dbReference>
<dbReference type="RefSeq" id="WP_163936361.1">
    <property type="nucleotide sequence ID" value="NZ_BMQU01000018.1"/>
</dbReference>
<evidence type="ECO:0000256" key="5">
    <source>
        <dbReference type="SAM" id="Phobius"/>
    </source>
</evidence>
<keyword evidence="8" id="KW-1185">Reference proteome</keyword>
<evidence type="ECO:0000313" key="8">
    <source>
        <dbReference type="Proteomes" id="UP000471751"/>
    </source>
</evidence>
<evidence type="ECO:0000313" key="7">
    <source>
        <dbReference type="EMBL" id="NES10353.1"/>
    </source>
</evidence>
<dbReference type="GO" id="GO:0043709">
    <property type="term" value="P:cell adhesion involved in single-species biofilm formation"/>
    <property type="evidence" value="ECO:0007669"/>
    <property type="project" value="TreeGrafter"/>
</dbReference>
<proteinExistence type="predicted"/>
<dbReference type="GO" id="GO:1902201">
    <property type="term" value="P:negative regulation of bacterial-type flagellum-dependent cell motility"/>
    <property type="evidence" value="ECO:0007669"/>
    <property type="project" value="TreeGrafter"/>
</dbReference>
<dbReference type="EMBL" id="JAAHBT010000122">
    <property type="protein sequence ID" value="NES10353.1"/>
    <property type="molecule type" value="Genomic_DNA"/>
</dbReference>
<dbReference type="PANTHER" id="PTHR45138">
    <property type="entry name" value="REGULATORY COMPONENTS OF SENSORY TRANSDUCTION SYSTEM"/>
    <property type="match status" value="1"/>
</dbReference>
<dbReference type="PANTHER" id="PTHR45138:SF9">
    <property type="entry name" value="DIGUANYLATE CYCLASE DGCM-RELATED"/>
    <property type="match status" value="1"/>
</dbReference>
<dbReference type="EC" id="2.7.7.65" evidence="3"/>
<dbReference type="GO" id="GO:0005886">
    <property type="term" value="C:plasma membrane"/>
    <property type="evidence" value="ECO:0007669"/>
    <property type="project" value="UniProtKB-SubCell"/>
</dbReference>
<comment type="cofactor">
    <cofactor evidence="1">
        <name>Mg(2+)</name>
        <dbReference type="ChEBI" id="CHEBI:18420"/>
    </cofactor>
</comment>
<organism evidence="7 8">
    <name type="scientific">Pseudomonas laurentiana</name>
    <dbReference type="NCBI Taxonomy" id="2364649"/>
    <lineage>
        <taxon>Bacteria</taxon>
        <taxon>Pseudomonadati</taxon>
        <taxon>Pseudomonadota</taxon>
        <taxon>Gammaproteobacteria</taxon>
        <taxon>Pseudomonadales</taxon>
        <taxon>Pseudomonadaceae</taxon>
        <taxon>Pseudomonas</taxon>
    </lineage>
</organism>
<dbReference type="PROSITE" id="PS50887">
    <property type="entry name" value="GGDEF"/>
    <property type="match status" value="1"/>
</dbReference>
<dbReference type="Gene3D" id="3.30.70.270">
    <property type="match status" value="1"/>
</dbReference>
<dbReference type="InterPro" id="IPR043128">
    <property type="entry name" value="Rev_trsase/Diguanyl_cyclase"/>
</dbReference>
<keyword evidence="5" id="KW-0472">Membrane</keyword>
<dbReference type="SMART" id="SM00267">
    <property type="entry name" value="GGDEF"/>
    <property type="match status" value="1"/>
</dbReference>
<dbReference type="SUPFAM" id="SSF55073">
    <property type="entry name" value="Nucleotide cyclase"/>
    <property type="match status" value="1"/>
</dbReference>
<accession>A0A6I5RR23</accession>
<dbReference type="InterPro" id="IPR050469">
    <property type="entry name" value="Diguanylate_Cyclase"/>
</dbReference>
<evidence type="ECO:0000256" key="1">
    <source>
        <dbReference type="ARBA" id="ARBA00001946"/>
    </source>
</evidence>
<protein>
    <recommendedName>
        <fullName evidence="3">diguanylate cyclase</fullName>
        <ecNumber evidence="3">2.7.7.65</ecNumber>
    </recommendedName>
</protein>
<dbReference type="InterPro" id="IPR029787">
    <property type="entry name" value="Nucleotide_cyclase"/>
</dbReference>
<reference evidence="7 8" key="1">
    <citation type="submission" date="2020-02" db="EMBL/GenBank/DDBJ databases">
        <title>Broccoli isolated Pseudomonas sp.</title>
        <authorList>
            <person name="Fujikawa T."/>
            <person name="Sawada H."/>
        </authorList>
    </citation>
    <scope>NUCLEOTIDE SEQUENCE [LARGE SCALE GENOMIC DNA]</scope>
    <source>
        <strain evidence="7 8">JCM 32154</strain>
    </source>
</reference>
<comment type="subcellular location">
    <subcellularLocation>
        <location evidence="2">Cell inner membrane</location>
    </subcellularLocation>
</comment>
<sequence length="379" mass="41922">MNPFALQHDQNVLIAEQVRTDRLHLLFRQSVTAVVGSFIAACLLCWLCWERADQSVILLWISLLGGATLLRIGLFLAYFRSHERERIPNRWEGKYWITLVLSAGLWGLGALAVMPSDDLLAQAIVLLFTVGMAGSAVSCYSAYRSMTLSAMALVLLPCTLWLLFQPSAMQVGMAIAALLFSASIVRATRELSEALEKAFRLTHEMEHAHSIASYAAQTDELTGLKNRRAFFEHAQQLYSYCKRNQRPLCALVLDIDHFKRINDTYGHQAGDEVLRQIGAVIRASFRESDVYGRLGGEEFAVLLADTSMEAALRIAEQLGQSIAEMPLVLGNTQPQRMTASLGVASASAEDMDLHDLLNSADKAMYRAKALGRNQVVAAE</sequence>
<evidence type="ECO:0000259" key="6">
    <source>
        <dbReference type="PROSITE" id="PS50887"/>
    </source>
</evidence>
<evidence type="ECO:0000256" key="2">
    <source>
        <dbReference type="ARBA" id="ARBA00004533"/>
    </source>
</evidence>